<evidence type="ECO:0000313" key="1">
    <source>
        <dbReference type="EMBL" id="NMH16276.1"/>
    </source>
</evidence>
<name>A0ABX1QLW1_9PROT</name>
<evidence type="ECO:0000313" key="2">
    <source>
        <dbReference type="Proteomes" id="UP000669605"/>
    </source>
</evidence>
<gene>
    <name evidence="1" type="ORF">GV368_03970</name>
</gene>
<sequence length="948" mass="106944">MTPLTLQDLTPESILNTLADIETEFTYVITQHRYWEILPAPDQPPVAVYDTEKHVRYGVQPSKLESLYKENPFLILKSWQGTVLGTLETATGLLWSNQVVTLELSRDKALEALESATHAGCRNWRLPTYEEFEAFNTREGNPNRTENRLLRTADGSESYFWLSDPWRVDVNGEWREIDLSESGYIFAVHEVCKEALERSGFSGLALLLIEKQWQLATPDGKASFLTPQQQESGVAWRSLTLLQLMHLLAERGESLRVDGRVFSFAPHPAFALLSEIDYRPSRLPKLEKKDLTDPERGLWELHGAPPDKLRRWQLVARNPARDLKSYPVAIDFGTASTVVAVQTDTQNALLRIGARDYYAPIEPQHFENPTVVECLDFPTFRETWTRTAYRPAHDWDWMRVGHEALAAWRDNPGETKVLTSILPKLKQWALRGPSAPRLRLTDRLHGTEVEIPPLTDRRPVRGEPLQVSPDDPFDPIEFYAWQLGMAINWRGRGLFLEYLLTFPIKYERAQKEKILASFARGLQRSLPQTLIDQGKALVDFQVKEIASEPAAYAAAALPHLGLAATEAGLAYAVFDFGGGTADFDYGLWRLATPEEVDKGYEEVFEHIASAGDAFLGGENLLEHLAYQVFCANLDQLRAKRIHFTRPLDAQPFPGDESLVQPTQAAQTNTVLVASRLRNFWEGKDAGFNEPQLKIQLLDANNQKQEVALRLDADALDAYLRTRIRTGVLVFLHELARAFRTLEVPEVHILLAGNASHSRHVRALFTTDSEDWKALITETWPDKVPFSLVVHAPLPMDKEHVYAPTAKTGVALGLLRLAPGNGVLLIDHVRAQHDEAPFRYFVGRLRRGVFQPVLTPESPYGQWHELGAVADGVFNLRYTQSLRARGEMREGDGELNLYRYHLPEAEPGQRLWARPVAPGVIELALGMGGDAPSDQAPHIRLDLEALKSR</sequence>
<reference evidence="1 2" key="1">
    <citation type="journal article" date="2020" name="Curr. Microbiol.">
        <title>Tepidiphilus baoligensis sp. nov., a Novel Bacterium of the Family Hydrogenophilaceae Isolated from an Oil Reservoir.</title>
        <authorList>
            <person name="Zhang X."/>
            <person name="Wang G."/>
            <person name="Ma X."/>
            <person name="Yu J."/>
            <person name="You J."/>
            <person name="Xue Y."/>
            <person name="Ma Y."/>
        </authorList>
    </citation>
    <scope>NUCLEOTIDE SEQUENCE [LARGE SCALE GENOMIC DNA]</scope>
    <source>
        <strain evidence="1 2">B18-69</strain>
    </source>
</reference>
<dbReference type="Proteomes" id="UP000669605">
    <property type="component" value="Unassembled WGS sequence"/>
</dbReference>
<protein>
    <recommendedName>
        <fullName evidence="3">DUF1566 domain-containing protein</fullName>
    </recommendedName>
</protein>
<proteinExistence type="predicted"/>
<comment type="caution">
    <text evidence="1">The sequence shown here is derived from an EMBL/GenBank/DDBJ whole genome shotgun (WGS) entry which is preliminary data.</text>
</comment>
<keyword evidence="2" id="KW-1185">Reference proteome</keyword>
<dbReference type="EMBL" id="JAAAUB010000004">
    <property type="protein sequence ID" value="NMH16276.1"/>
    <property type="molecule type" value="Genomic_DNA"/>
</dbReference>
<evidence type="ECO:0008006" key="3">
    <source>
        <dbReference type="Google" id="ProtNLM"/>
    </source>
</evidence>
<dbReference type="RefSeq" id="WP_169115579.1">
    <property type="nucleotide sequence ID" value="NZ_JAAAUB010000004.1"/>
</dbReference>
<accession>A0ABX1QLW1</accession>
<organism evidence="1 2">
    <name type="scientific">Tepidiphilus baoligensis</name>
    <dbReference type="NCBI Taxonomy" id="2698687"/>
    <lineage>
        <taxon>Bacteria</taxon>
        <taxon>Pseudomonadati</taxon>
        <taxon>Pseudomonadota</taxon>
        <taxon>Hydrogenophilia</taxon>
        <taxon>Hydrogenophilales</taxon>
        <taxon>Hydrogenophilaceae</taxon>
        <taxon>Tepidiphilus</taxon>
    </lineage>
</organism>
<dbReference type="Gene3D" id="3.30.420.40">
    <property type="match status" value="2"/>
</dbReference>
<dbReference type="Gene3D" id="3.90.640.10">
    <property type="entry name" value="Actin, Chain A, domain 4"/>
    <property type="match status" value="1"/>
</dbReference>